<keyword evidence="2" id="KW-1185">Reference proteome</keyword>
<dbReference type="OrthoDB" id="2936081at2"/>
<evidence type="ECO:0000313" key="1">
    <source>
        <dbReference type="EMBL" id="QDH21632.1"/>
    </source>
</evidence>
<dbReference type="KEGG" id="saca:FFV09_12725"/>
<dbReference type="RefSeq" id="WP_141448177.1">
    <property type="nucleotide sequence ID" value="NZ_CP041217.1"/>
</dbReference>
<gene>
    <name evidence="1" type="ORF">FFV09_12725</name>
</gene>
<proteinExistence type="predicted"/>
<dbReference type="Pfam" id="PF11042">
    <property type="entry name" value="DUF2750"/>
    <property type="match status" value="1"/>
</dbReference>
<evidence type="ECO:0000313" key="2">
    <source>
        <dbReference type="Proteomes" id="UP000316968"/>
    </source>
</evidence>
<organism evidence="1 2">
    <name type="scientific">Saccharibacillus brassicae</name>
    <dbReference type="NCBI Taxonomy" id="2583377"/>
    <lineage>
        <taxon>Bacteria</taxon>
        <taxon>Bacillati</taxon>
        <taxon>Bacillota</taxon>
        <taxon>Bacilli</taxon>
        <taxon>Bacillales</taxon>
        <taxon>Paenibacillaceae</taxon>
        <taxon>Saccharibacillus</taxon>
    </lineage>
</organism>
<dbReference type="InterPro" id="IPR021284">
    <property type="entry name" value="DUF2750"/>
</dbReference>
<reference evidence="1 2" key="1">
    <citation type="submission" date="2019-06" db="EMBL/GenBank/DDBJ databases">
        <title>Saccharibacillus brassicae sp. nov., an endophytic bacterium isolated from Chinese cabbage seeds (Brassica pekinensis).</title>
        <authorList>
            <person name="Jiang L."/>
            <person name="Lee J."/>
            <person name="Kim S.W."/>
        </authorList>
    </citation>
    <scope>NUCLEOTIDE SEQUENCE [LARGE SCALE GENOMIC DNA]</scope>
    <source>
        <strain evidence="2">KCTC 43072 / ATSA2</strain>
    </source>
</reference>
<protein>
    <submittedName>
        <fullName evidence="1">DUF2750 domain-containing protein</fullName>
    </submittedName>
</protein>
<dbReference type="Proteomes" id="UP000316968">
    <property type="component" value="Chromosome"/>
</dbReference>
<accession>A0A4Y6UV77</accession>
<sequence>MNLKEFNAIVSRPADLRYEYFVKKTADSEMLWGLYEEGWAMTTDSSGTALLPLWPKSEFALHCAIDEWNGYTSRPLDLHAFIEKILPRLDQDGVKTAIFYNNSDSAVVEAAKLLEDLREALGKY</sequence>
<name>A0A4Y6UV77_SACBS</name>
<dbReference type="EMBL" id="CP041217">
    <property type="protein sequence ID" value="QDH21632.1"/>
    <property type="molecule type" value="Genomic_DNA"/>
</dbReference>
<dbReference type="AlphaFoldDB" id="A0A4Y6UV77"/>